<dbReference type="Proteomes" id="UP000886814">
    <property type="component" value="Unassembled WGS sequence"/>
</dbReference>
<evidence type="ECO:0000313" key="2">
    <source>
        <dbReference type="Proteomes" id="UP000886814"/>
    </source>
</evidence>
<proteinExistence type="predicted"/>
<dbReference type="AlphaFoldDB" id="A0A9D1PC55"/>
<reference evidence="1" key="2">
    <citation type="submission" date="2021-04" db="EMBL/GenBank/DDBJ databases">
        <authorList>
            <person name="Gilroy R."/>
        </authorList>
    </citation>
    <scope>NUCLEOTIDE SEQUENCE</scope>
    <source>
        <strain evidence="1">CHK195-9823</strain>
    </source>
</reference>
<accession>A0A9D1PC55</accession>
<reference evidence="1" key="1">
    <citation type="journal article" date="2021" name="PeerJ">
        <title>Extensive microbial diversity within the chicken gut microbiome revealed by metagenomics and culture.</title>
        <authorList>
            <person name="Gilroy R."/>
            <person name="Ravi A."/>
            <person name="Getino M."/>
            <person name="Pursley I."/>
            <person name="Horton D.L."/>
            <person name="Alikhan N.F."/>
            <person name="Baker D."/>
            <person name="Gharbi K."/>
            <person name="Hall N."/>
            <person name="Watson M."/>
            <person name="Adriaenssens E.M."/>
            <person name="Foster-Nyarko E."/>
            <person name="Jarju S."/>
            <person name="Secka A."/>
            <person name="Antonio M."/>
            <person name="Oren A."/>
            <person name="Chaudhuri R.R."/>
            <person name="La Ragione R."/>
            <person name="Hildebrand F."/>
            <person name="Pallen M.J."/>
        </authorList>
    </citation>
    <scope>NUCLEOTIDE SEQUENCE</scope>
    <source>
        <strain evidence="1">CHK195-9823</strain>
    </source>
</reference>
<comment type="caution">
    <text evidence="1">The sequence shown here is derived from an EMBL/GenBank/DDBJ whole genome shotgun (WGS) entry which is preliminary data.</text>
</comment>
<protein>
    <submittedName>
        <fullName evidence="1">Uncharacterized protein</fullName>
    </submittedName>
</protein>
<dbReference type="EMBL" id="DXIQ01000035">
    <property type="protein sequence ID" value="HIV38542.1"/>
    <property type="molecule type" value="Genomic_DNA"/>
</dbReference>
<name>A0A9D1PC55_9FIRM</name>
<organism evidence="1 2">
    <name type="scientific">Candidatus Blautia stercorigallinarum</name>
    <dbReference type="NCBI Taxonomy" id="2838501"/>
    <lineage>
        <taxon>Bacteria</taxon>
        <taxon>Bacillati</taxon>
        <taxon>Bacillota</taxon>
        <taxon>Clostridia</taxon>
        <taxon>Lachnospirales</taxon>
        <taxon>Lachnospiraceae</taxon>
        <taxon>Blautia</taxon>
    </lineage>
</organism>
<sequence length="92" mass="10504">MDYQDYVKMGLEGEGKLKLILCGSVEEEKGEKTGVVSVVFATEEKALARQKLQELSEKNPENYYMVYSVPLDMDLTTLPHYPSIEITREDLQ</sequence>
<gene>
    <name evidence="1" type="ORF">H9747_06005</name>
</gene>
<evidence type="ECO:0000313" key="1">
    <source>
        <dbReference type="EMBL" id="HIV38542.1"/>
    </source>
</evidence>